<keyword evidence="9 12" id="KW-0472">Membrane</keyword>
<dbReference type="Gene3D" id="1.20.1730.10">
    <property type="entry name" value="Sodium/glucose cotransporter"/>
    <property type="match status" value="1"/>
</dbReference>
<keyword evidence="7" id="KW-0915">Sodium</keyword>
<keyword evidence="10" id="KW-0739">Sodium transport</keyword>
<dbReference type="InterPro" id="IPR001734">
    <property type="entry name" value="Na/solute_symporter"/>
</dbReference>
<organism evidence="13">
    <name type="scientific">Clastoptera arizonana</name>
    <name type="common">Arizona spittle bug</name>
    <dbReference type="NCBI Taxonomy" id="38151"/>
    <lineage>
        <taxon>Eukaryota</taxon>
        <taxon>Metazoa</taxon>
        <taxon>Ecdysozoa</taxon>
        <taxon>Arthropoda</taxon>
        <taxon>Hexapoda</taxon>
        <taxon>Insecta</taxon>
        <taxon>Pterygota</taxon>
        <taxon>Neoptera</taxon>
        <taxon>Paraneoptera</taxon>
        <taxon>Hemiptera</taxon>
        <taxon>Auchenorrhyncha</taxon>
        <taxon>Cercopoidea</taxon>
        <taxon>Clastopteridae</taxon>
        <taxon>Clastoptera</taxon>
    </lineage>
</organism>
<feature type="transmembrane region" description="Helical" evidence="12">
    <location>
        <begin position="446"/>
        <end position="469"/>
    </location>
</feature>
<dbReference type="Pfam" id="PF00474">
    <property type="entry name" value="SSF"/>
    <property type="match status" value="1"/>
</dbReference>
<dbReference type="GO" id="GO:0015293">
    <property type="term" value="F:symporter activity"/>
    <property type="evidence" value="ECO:0007669"/>
    <property type="project" value="TreeGrafter"/>
</dbReference>
<dbReference type="GO" id="GO:0006814">
    <property type="term" value="P:sodium ion transport"/>
    <property type="evidence" value="ECO:0007669"/>
    <property type="project" value="UniProtKB-KW"/>
</dbReference>
<evidence type="ECO:0000256" key="2">
    <source>
        <dbReference type="ARBA" id="ARBA00006434"/>
    </source>
</evidence>
<feature type="transmembrane region" description="Helical" evidence="12">
    <location>
        <begin position="201"/>
        <end position="221"/>
    </location>
</feature>
<evidence type="ECO:0000256" key="6">
    <source>
        <dbReference type="ARBA" id="ARBA00022989"/>
    </source>
</evidence>
<feature type="transmembrane region" description="Helical" evidence="12">
    <location>
        <begin position="136"/>
        <end position="161"/>
    </location>
</feature>
<dbReference type="GO" id="GO:0005886">
    <property type="term" value="C:plasma membrane"/>
    <property type="evidence" value="ECO:0007669"/>
    <property type="project" value="UniProtKB-SubCell"/>
</dbReference>
<keyword evidence="8" id="KW-0406">Ion transport</keyword>
<sequence length="606" mass="66811">MSLINGTTTTLHAHMTFDWVEYTVFAAMLGLSVLIGMYYGFIKTGKETVTSYILGDKNMNIFPVIMSLISSHVSGITLIGVPSETYMFGTQYYAVIFVNIIVTLLIVYIFIPVFYKLQLNSVYEYLEMRFCHRVRVMASLIFAFYLLLYIPVVIYVPALAFNQLTGYSVHVITPIVSVICIFYTTFGGLKGVSWTVAMQSIFTITSVIFIIYIGCCNVGGFSEVFRKNEAGHRLEMFNLNPDPFARNTFWTVTFGATFNWLATLAIQPGVVQRFISVPTQRHAVQVIIWGAIGVTIVKSLTVFMGLLMYATYSDCDPFATGEVEKSSQLLPFYVLDIMGDYRGLTGLFIAGVFSAALSTMSCGLNAAAGTIYEDFVTIFYSSEKHAPIILKLIVVILGTLCVTLVFIVEHLGGVLQVAVSLGGIANGTLLTIFVLGLFFPWTGSKGAIAGIITSFTMITWIVGGSQISIATGKLRFPGKVTAIDDCPENLTIDYMTVMSRVQNYTGIGTPVEADGTVYFIYKISYMYYCMVGTLVGVLVGLLTTFITGCNDVSKINPDLIAPFLNRFIQSANVKSPKLEEHKLISQIVINDKEKKIISLQPRSVKS</sequence>
<feature type="transmembrane region" description="Helical" evidence="12">
    <location>
        <begin position="388"/>
        <end position="408"/>
    </location>
</feature>
<dbReference type="PANTHER" id="PTHR42985">
    <property type="entry name" value="SODIUM-COUPLED MONOCARBOXYLATE TRANSPORTER"/>
    <property type="match status" value="1"/>
</dbReference>
<protein>
    <recommendedName>
        <fullName evidence="14">Sodium-coupled monocarboxylate transporter 1</fullName>
    </recommendedName>
</protein>
<evidence type="ECO:0000256" key="9">
    <source>
        <dbReference type="ARBA" id="ARBA00023136"/>
    </source>
</evidence>
<keyword evidence="5 12" id="KW-0812">Transmembrane</keyword>
<dbReference type="PROSITE" id="PS50283">
    <property type="entry name" value="NA_SOLUT_SYMP_3"/>
    <property type="match status" value="1"/>
</dbReference>
<dbReference type="EMBL" id="GEDC01002200">
    <property type="protein sequence ID" value="JAS35098.1"/>
    <property type="molecule type" value="Transcribed_RNA"/>
</dbReference>
<evidence type="ECO:0000256" key="3">
    <source>
        <dbReference type="ARBA" id="ARBA00022448"/>
    </source>
</evidence>
<dbReference type="NCBIfam" id="TIGR00813">
    <property type="entry name" value="sss"/>
    <property type="match status" value="1"/>
</dbReference>
<feature type="transmembrane region" description="Helical" evidence="12">
    <location>
        <begin position="414"/>
        <end position="439"/>
    </location>
</feature>
<evidence type="ECO:0000256" key="5">
    <source>
        <dbReference type="ARBA" id="ARBA00022692"/>
    </source>
</evidence>
<comment type="subcellular location">
    <subcellularLocation>
        <location evidence="1">Cell membrane</location>
        <topology evidence="1">Multi-pass membrane protein</topology>
    </subcellularLocation>
</comment>
<feature type="transmembrane region" description="Helical" evidence="12">
    <location>
        <begin position="61"/>
        <end position="80"/>
    </location>
</feature>
<dbReference type="PANTHER" id="PTHR42985:SF21">
    <property type="entry name" value="SODIUM-DEPENDENT MULTIVITAMIN TRANSPORTER-LIKE PROTEIN"/>
    <property type="match status" value="1"/>
</dbReference>
<name>A0A1B6EAY6_9HEMI</name>
<comment type="similarity">
    <text evidence="2 11">Belongs to the sodium:solute symporter (SSF) (TC 2.A.21) family.</text>
</comment>
<keyword evidence="3" id="KW-0813">Transport</keyword>
<keyword evidence="6 12" id="KW-1133">Transmembrane helix</keyword>
<proteinExistence type="inferred from homology"/>
<feature type="transmembrane region" description="Helical" evidence="12">
    <location>
        <begin position="167"/>
        <end position="189"/>
    </location>
</feature>
<evidence type="ECO:0000256" key="12">
    <source>
        <dbReference type="SAM" id="Phobius"/>
    </source>
</evidence>
<dbReference type="InterPro" id="IPR051163">
    <property type="entry name" value="Sodium:Solute_Symporter_SSF"/>
</dbReference>
<feature type="transmembrane region" description="Helical" evidence="12">
    <location>
        <begin position="248"/>
        <end position="266"/>
    </location>
</feature>
<feature type="transmembrane region" description="Helical" evidence="12">
    <location>
        <begin position="344"/>
        <end position="367"/>
    </location>
</feature>
<keyword evidence="4" id="KW-1003">Cell membrane</keyword>
<feature type="transmembrane region" description="Helical" evidence="12">
    <location>
        <begin position="92"/>
        <end position="115"/>
    </location>
</feature>
<dbReference type="AlphaFoldDB" id="A0A1B6EAY6"/>
<evidence type="ECO:0000256" key="1">
    <source>
        <dbReference type="ARBA" id="ARBA00004651"/>
    </source>
</evidence>
<dbReference type="InterPro" id="IPR038377">
    <property type="entry name" value="Na/Glc_symporter_sf"/>
</dbReference>
<evidence type="ECO:0008006" key="14">
    <source>
        <dbReference type="Google" id="ProtNLM"/>
    </source>
</evidence>
<feature type="transmembrane region" description="Helical" evidence="12">
    <location>
        <begin position="525"/>
        <end position="546"/>
    </location>
</feature>
<evidence type="ECO:0000256" key="4">
    <source>
        <dbReference type="ARBA" id="ARBA00022475"/>
    </source>
</evidence>
<evidence type="ECO:0000256" key="10">
    <source>
        <dbReference type="ARBA" id="ARBA00023201"/>
    </source>
</evidence>
<evidence type="ECO:0000256" key="7">
    <source>
        <dbReference type="ARBA" id="ARBA00023053"/>
    </source>
</evidence>
<reference evidence="13" key="1">
    <citation type="submission" date="2015-12" db="EMBL/GenBank/DDBJ databases">
        <title>De novo transcriptome assembly of four potential Pierce s Disease insect vectors from Arizona vineyards.</title>
        <authorList>
            <person name="Tassone E.E."/>
        </authorList>
    </citation>
    <scope>NUCLEOTIDE SEQUENCE</scope>
</reference>
<feature type="transmembrane region" description="Helical" evidence="12">
    <location>
        <begin position="286"/>
        <end position="310"/>
    </location>
</feature>
<evidence type="ECO:0000256" key="8">
    <source>
        <dbReference type="ARBA" id="ARBA00023065"/>
    </source>
</evidence>
<evidence type="ECO:0000313" key="13">
    <source>
        <dbReference type="EMBL" id="JAS35098.1"/>
    </source>
</evidence>
<gene>
    <name evidence="13" type="ORF">g.9705</name>
</gene>
<evidence type="ECO:0000256" key="11">
    <source>
        <dbReference type="RuleBase" id="RU362091"/>
    </source>
</evidence>
<dbReference type="CDD" id="cd11492">
    <property type="entry name" value="SLC5sbd_NIS-SMVT"/>
    <property type="match status" value="1"/>
</dbReference>
<feature type="transmembrane region" description="Helical" evidence="12">
    <location>
        <begin position="20"/>
        <end position="41"/>
    </location>
</feature>
<accession>A0A1B6EAY6</accession>